<evidence type="ECO:0000313" key="1">
    <source>
        <dbReference type="EMBL" id="KAI8555736.1"/>
    </source>
</evidence>
<organism evidence="1 2">
    <name type="scientific">Rhododendron molle</name>
    <name type="common">Chinese azalea</name>
    <name type="synonym">Azalea mollis</name>
    <dbReference type="NCBI Taxonomy" id="49168"/>
    <lineage>
        <taxon>Eukaryota</taxon>
        <taxon>Viridiplantae</taxon>
        <taxon>Streptophyta</taxon>
        <taxon>Embryophyta</taxon>
        <taxon>Tracheophyta</taxon>
        <taxon>Spermatophyta</taxon>
        <taxon>Magnoliopsida</taxon>
        <taxon>eudicotyledons</taxon>
        <taxon>Gunneridae</taxon>
        <taxon>Pentapetalae</taxon>
        <taxon>asterids</taxon>
        <taxon>Ericales</taxon>
        <taxon>Ericaceae</taxon>
        <taxon>Ericoideae</taxon>
        <taxon>Rhodoreae</taxon>
        <taxon>Rhododendron</taxon>
    </lineage>
</organism>
<sequence>MDPSASDLESLRMAGVRGDSWRCSLPFVSPILKCVFTFFIFLLRKPEEDSTTTIIAAATASWQWSSFGAHETLSFRAPGGDVFKTMNSAYDTATELEDPDGGGSDPVEDVISGLQTAERLFFESGETSSNLGELKTTGQVQICPEKEESSSTGGGVLVAMDSMDPYADFKRSMEEIVEIDGLKEWDQGRER</sequence>
<name>A0ACC0NRX3_RHOML</name>
<reference evidence="1" key="1">
    <citation type="submission" date="2022-02" db="EMBL/GenBank/DDBJ databases">
        <title>Plant Genome Project.</title>
        <authorList>
            <person name="Zhang R.-G."/>
        </authorList>
    </citation>
    <scope>NUCLEOTIDE SEQUENCE</scope>
    <source>
        <strain evidence="1">AT1</strain>
    </source>
</reference>
<evidence type="ECO:0000313" key="2">
    <source>
        <dbReference type="Proteomes" id="UP001062846"/>
    </source>
</evidence>
<protein>
    <submittedName>
        <fullName evidence="1">Uncharacterized protein</fullName>
    </submittedName>
</protein>
<keyword evidence="2" id="KW-1185">Reference proteome</keyword>
<proteinExistence type="predicted"/>
<accession>A0ACC0NRX3</accession>
<comment type="caution">
    <text evidence="1">The sequence shown here is derived from an EMBL/GenBank/DDBJ whole genome shotgun (WGS) entry which is preliminary data.</text>
</comment>
<dbReference type="Proteomes" id="UP001062846">
    <property type="component" value="Chromosome 5"/>
</dbReference>
<gene>
    <name evidence="1" type="ORF">RHMOL_Rhmol05G0198200</name>
</gene>
<dbReference type="EMBL" id="CM046392">
    <property type="protein sequence ID" value="KAI8555736.1"/>
    <property type="molecule type" value="Genomic_DNA"/>
</dbReference>